<dbReference type="HAMAP" id="MF_00303">
    <property type="entry name" value="Trigger_factor_Tig"/>
    <property type="match status" value="1"/>
</dbReference>
<keyword evidence="5 9" id="KW-0697">Rotamase</keyword>
<dbReference type="InterPro" id="IPR027304">
    <property type="entry name" value="Trigger_fact/SurA_dom_sf"/>
</dbReference>
<keyword evidence="9" id="KW-0132">Cell division</keyword>
<evidence type="ECO:0000256" key="7">
    <source>
        <dbReference type="ARBA" id="ARBA00023235"/>
    </source>
</evidence>
<dbReference type="EC" id="5.2.1.8" evidence="3 9"/>
<dbReference type="InterPro" id="IPR008880">
    <property type="entry name" value="Trigger_fac_C"/>
</dbReference>
<keyword evidence="7 9" id="KW-0413">Isomerase</keyword>
<organism evidence="13 14">
    <name type="scientific">Candidatus Nealsonbacteria bacterium CG_4_9_14_0_8_um_filter_35_12</name>
    <dbReference type="NCBI Taxonomy" id="1974692"/>
    <lineage>
        <taxon>Bacteria</taxon>
        <taxon>Candidatus Nealsoniibacteriota</taxon>
    </lineage>
</organism>
<proteinExistence type="inferred from homology"/>
<dbReference type="PANTHER" id="PTHR30560">
    <property type="entry name" value="TRIGGER FACTOR CHAPERONE AND PEPTIDYL-PROLYL CIS/TRANS ISOMERASE"/>
    <property type="match status" value="1"/>
</dbReference>
<evidence type="ECO:0000259" key="11">
    <source>
        <dbReference type="Pfam" id="PF05697"/>
    </source>
</evidence>
<comment type="function">
    <text evidence="9">Involved in protein export. Acts as a chaperone by maintaining the newly synthesized protein in an open conformation. Functions as a peptidyl-prolyl cis-trans isomerase.</text>
</comment>
<dbReference type="Pfam" id="PF00254">
    <property type="entry name" value="FKBP_C"/>
    <property type="match status" value="1"/>
</dbReference>
<dbReference type="AlphaFoldDB" id="A0A2M8DMU3"/>
<comment type="subcellular location">
    <subcellularLocation>
        <location evidence="9">Cytoplasm</location>
    </subcellularLocation>
    <text evidence="9">About half TF is bound to the ribosome near the polypeptide exit tunnel while the other half is free in the cytoplasm.</text>
</comment>
<evidence type="ECO:0000256" key="2">
    <source>
        <dbReference type="ARBA" id="ARBA00005464"/>
    </source>
</evidence>
<dbReference type="SUPFAM" id="SSF102735">
    <property type="entry name" value="Trigger factor ribosome-binding domain"/>
    <property type="match status" value="1"/>
</dbReference>
<evidence type="ECO:0000256" key="4">
    <source>
        <dbReference type="ARBA" id="ARBA00016902"/>
    </source>
</evidence>
<evidence type="ECO:0000313" key="13">
    <source>
        <dbReference type="EMBL" id="PJB99456.1"/>
    </source>
</evidence>
<reference evidence="14" key="1">
    <citation type="submission" date="2017-09" db="EMBL/GenBank/DDBJ databases">
        <title>Depth-based differentiation of microbial function through sediment-hosted aquifers and enrichment of novel symbionts in the deep terrestrial subsurface.</title>
        <authorList>
            <person name="Probst A.J."/>
            <person name="Ladd B."/>
            <person name="Jarett J.K."/>
            <person name="Geller-Mcgrath D.E."/>
            <person name="Sieber C.M.K."/>
            <person name="Emerson J.B."/>
            <person name="Anantharaman K."/>
            <person name="Thomas B.C."/>
            <person name="Malmstrom R."/>
            <person name="Stieglmeier M."/>
            <person name="Klingl A."/>
            <person name="Woyke T."/>
            <person name="Ryan C.M."/>
            <person name="Banfield J.F."/>
        </authorList>
    </citation>
    <scope>NUCLEOTIDE SEQUENCE [LARGE SCALE GENOMIC DNA]</scope>
</reference>
<dbReference type="GO" id="GO:0043022">
    <property type="term" value="F:ribosome binding"/>
    <property type="evidence" value="ECO:0007669"/>
    <property type="project" value="TreeGrafter"/>
</dbReference>
<evidence type="ECO:0000259" key="10">
    <source>
        <dbReference type="Pfam" id="PF00254"/>
    </source>
</evidence>
<feature type="domain" description="PPIase FKBP-type" evidence="10">
    <location>
        <begin position="161"/>
        <end position="234"/>
    </location>
</feature>
<dbReference type="Pfam" id="PF05697">
    <property type="entry name" value="Trigger_N"/>
    <property type="match status" value="1"/>
</dbReference>
<feature type="domain" description="Trigger factor ribosome-binding bacterial" evidence="11">
    <location>
        <begin position="1"/>
        <end position="145"/>
    </location>
</feature>
<dbReference type="Gene3D" id="3.10.50.40">
    <property type="match status" value="1"/>
</dbReference>
<feature type="domain" description="Trigger factor C-terminal" evidence="12">
    <location>
        <begin position="264"/>
        <end position="401"/>
    </location>
</feature>
<accession>A0A2M8DMU3</accession>
<dbReference type="Gene3D" id="1.10.3120.10">
    <property type="entry name" value="Trigger factor, C-terminal domain"/>
    <property type="match status" value="1"/>
</dbReference>
<comment type="domain">
    <text evidence="9">Consists of 3 domains; the N-terminus binds the ribosome, the middle domain has PPIase activity, while the C-terminus has intrinsic chaperone activity on its own.</text>
</comment>
<dbReference type="InterPro" id="IPR036611">
    <property type="entry name" value="Trigger_fac_ribosome-bd_sf"/>
</dbReference>
<dbReference type="Proteomes" id="UP000228875">
    <property type="component" value="Unassembled WGS sequence"/>
</dbReference>
<evidence type="ECO:0000256" key="8">
    <source>
        <dbReference type="ARBA" id="ARBA00029986"/>
    </source>
</evidence>
<dbReference type="GO" id="GO:0051301">
    <property type="term" value="P:cell division"/>
    <property type="evidence" value="ECO:0007669"/>
    <property type="project" value="UniProtKB-KW"/>
</dbReference>
<sequence>MRTEVKKLAKSQIEILFEISAEEFQKFIEKAIFELAKDLEIEGFRKGQAPKEILIPKIGKEKILALATQQAVKENYFREVIDKKLGVISQPEIEILSEVSFGRGFSFKARFATLPEIVLPDYKKIAAQSKRKEILVEEKEIEDALIYLQKSRAKFIFENRPAKRGDFVEIEFQSPQIEGGLKRKDNFILGEGHFVFGFENNLEGMMPGQEKEFSLQFPKEHPQKNLAGNIVNFKVKMNSVQRMELPQINDEFAKNLGKFENLIGLKENIKEGIKMEKENSESQRIRGEILEKIVRKMEGDIPEVLIETEKKRMLEDLKNFVSERLKLTFEDYLAKIQKTEKELLDSFSNEAEKKVKSVLILREISKREKIEVSEEEMKIAINEFLKNYPSPEKVKKGLARQNFGGQNLGGLDLERLKSYYEEVIRNEKVLQLLEGLAG</sequence>
<name>A0A2M8DMU3_9BACT</name>
<evidence type="ECO:0000256" key="9">
    <source>
        <dbReference type="HAMAP-Rule" id="MF_00303"/>
    </source>
</evidence>
<dbReference type="InterPro" id="IPR008881">
    <property type="entry name" value="Trigger_fac_ribosome-bd_bac"/>
</dbReference>
<dbReference type="Gene3D" id="3.30.70.1050">
    <property type="entry name" value="Trigger factor ribosome-binding domain"/>
    <property type="match status" value="1"/>
</dbReference>
<evidence type="ECO:0000256" key="5">
    <source>
        <dbReference type="ARBA" id="ARBA00023110"/>
    </source>
</evidence>
<evidence type="ECO:0000256" key="3">
    <source>
        <dbReference type="ARBA" id="ARBA00013194"/>
    </source>
</evidence>
<dbReference type="GO" id="GO:0044183">
    <property type="term" value="F:protein folding chaperone"/>
    <property type="evidence" value="ECO:0007669"/>
    <property type="project" value="TreeGrafter"/>
</dbReference>
<dbReference type="Pfam" id="PF05698">
    <property type="entry name" value="Trigger_C"/>
    <property type="match status" value="1"/>
</dbReference>
<gene>
    <name evidence="9 13" type="primary">tig</name>
    <name evidence="13" type="ORF">CO077_01605</name>
</gene>
<evidence type="ECO:0000256" key="1">
    <source>
        <dbReference type="ARBA" id="ARBA00000971"/>
    </source>
</evidence>
<evidence type="ECO:0000313" key="14">
    <source>
        <dbReference type="Proteomes" id="UP000228875"/>
    </source>
</evidence>
<dbReference type="NCBIfam" id="TIGR00115">
    <property type="entry name" value="tig"/>
    <property type="match status" value="1"/>
</dbReference>
<keyword evidence="6 9" id="KW-0143">Chaperone</keyword>
<dbReference type="InterPro" id="IPR037041">
    <property type="entry name" value="Trigger_fac_C_sf"/>
</dbReference>
<dbReference type="InterPro" id="IPR001179">
    <property type="entry name" value="PPIase_FKBP_dom"/>
</dbReference>
<comment type="caution">
    <text evidence="13">The sequence shown here is derived from an EMBL/GenBank/DDBJ whole genome shotgun (WGS) entry which is preliminary data.</text>
</comment>
<comment type="similarity">
    <text evidence="2 9">Belongs to the FKBP-type PPIase family. Tig subfamily.</text>
</comment>
<dbReference type="EMBL" id="PFTB01000039">
    <property type="protein sequence ID" value="PJB99456.1"/>
    <property type="molecule type" value="Genomic_DNA"/>
</dbReference>
<dbReference type="PIRSF" id="PIRSF003095">
    <property type="entry name" value="Trigger_factor"/>
    <property type="match status" value="1"/>
</dbReference>
<dbReference type="InterPro" id="IPR046357">
    <property type="entry name" value="PPIase_dom_sf"/>
</dbReference>
<dbReference type="InterPro" id="IPR005215">
    <property type="entry name" value="Trig_fac"/>
</dbReference>
<dbReference type="GO" id="GO:0015031">
    <property type="term" value="P:protein transport"/>
    <property type="evidence" value="ECO:0007669"/>
    <property type="project" value="UniProtKB-UniRule"/>
</dbReference>
<keyword evidence="9" id="KW-0963">Cytoplasm</keyword>
<protein>
    <recommendedName>
        <fullName evidence="4 9">Trigger factor</fullName>
        <shortName evidence="9">TF</shortName>
        <ecNumber evidence="3 9">5.2.1.8</ecNumber>
    </recommendedName>
    <alternativeName>
        <fullName evidence="8 9">PPIase</fullName>
    </alternativeName>
</protein>
<dbReference type="GO" id="GO:0051083">
    <property type="term" value="P:'de novo' cotranslational protein folding"/>
    <property type="evidence" value="ECO:0007669"/>
    <property type="project" value="TreeGrafter"/>
</dbReference>
<dbReference type="SUPFAM" id="SSF54534">
    <property type="entry name" value="FKBP-like"/>
    <property type="match status" value="1"/>
</dbReference>
<dbReference type="GO" id="GO:0003755">
    <property type="term" value="F:peptidyl-prolyl cis-trans isomerase activity"/>
    <property type="evidence" value="ECO:0007669"/>
    <property type="project" value="UniProtKB-UniRule"/>
</dbReference>
<evidence type="ECO:0000259" key="12">
    <source>
        <dbReference type="Pfam" id="PF05698"/>
    </source>
</evidence>
<comment type="catalytic activity">
    <reaction evidence="1 9">
        <text>[protein]-peptidylproline (omega=180) = [protein]-peptidylproline (omega=0)</text>
        <dbReference type="Rhea" id="RHEA:16237"/>
        <dbReference type="Rhea" id="RHEA-COMP:10747"/>
        <dbReference type="Rhea" id="RHEA-COMP:10748"/>
        <dbReference type="ChEBI" id="CHEBI:83833"/>
        <dbReference type="ChEBI" id="CHEBI:83834"/>
        <dbReference type="EC" id="5.2.1.8"/>
    </reaction>
</comment>
<keyword evidence="9" id="KW-0131">Cell cycle</keyword>
<dbReference type="PANTHER" id="PTHR30560:SF3">
    <property type="entry name" value="TRIGGER FACTOR-LIKE PROTEIN TIG, CHLOROPLASTIC"/>
    <property type="match status" value="1"/>
</dbReference>
<dbReference type="GO" id="GO:0043335">
    <property type="term" value="P:protein unfolding"/>
    <property type="evidence" value="ECO:0007669"/>
    <property type="project" value="TreeGrafter"/>
</dbReference>
<evidence type="ECO:0000256" key="6">
    <source>
        <dbReference type="ARBA" id="ARBA00023186"/>
    </source>
</evidence>
<dbReference type="SUPFAM" id="SSF109998">
    <property type="entry name" value="Triger factor/SurA peptide-binding domain-like"/>
    <property type="match status" value="1"/>
</dbReference>
<dbReference type="GO" id="GO:0005737">
    <property type="term" value="C:cytoplasm"/>
    <property type="evidence" value="ECO:0007669"/>
    <property type="project" value="UniProtKB-SubCell"/>
</dbReference>